<keyword evidence="2" id="KW-1185">Reference proteome</keyword>
<name>A0A3D8PME1_9BACI</name>
<accession>A0A3D8PME1</accession>
<reference evidence="2" key="1">
    <citation type="submission" date="2017-11" db="EMBL/GenBank/DDBJ databases">
        <authorList>
            <person name="Zhu W."/>
        </authorList>
    </citation>
    <scope>NUCLEOTIDE SEQUENCE [LARGE SCALE GENOMIC DNA]</scope>
    <source>
        <strain evidence="2">CAU 1051</strain>
    </source>
</reference>
<dbReference type="AlphaFoldDB" id="A0A3D8PME1"/>
<dbReference type="Proteomes" id="UP000256520">
    <property type="component" value="Unassembled WGS sequence"/>
</dbReference>
<protein>
    <submittedName>
        <fullName evidence="1">Uncharacterized protein</fullName>
    </submittedName>
</protein>
<proteinExistence type="predicted"/>
<dbReference type="OrthoDB" id="2680434at2"/>
<comment type="caution">
    <text evidence="1">The sequence shown here is derived from an EMBL/GenBank/DDBJ whole genome shotgun (WGS) entry which is preliminary data.</text>
</comment>
<sequence length="93" mass="10895">MFLTGNIISGEFDKQLNEFSLQKVKHFTTESSIKESQLKSLYNYLINHREETDGQIITLYDQMPIRLSQEEINLFISDLEKVQTMYTQGDQSI</sequence>
<gene>
    <name evidence="1" type="ORF">CWR45_13680</name>
</gene>
<organism evidence="1 2">
    <name type="scientific">Oceanobacillus chungangensis</name>
    <dbReference type="NCBI Taxonomy" id="1229152"/>
    <lineage>
        <taxon>Bacteria</taxon>
        <taxon>Bacillati</taxon>
        <taxon>Bacillota</taxon>
        <taxon>Bacilli</taxon>
        <taxon>Bacillales</taxon>
        <taxon>Bacillaceae</taxon>
        <taxon>Oceanobacillus</taxon>
    </lineage>
</organism>
<dbReference type="EMBL" id="PIOD01000016">
    <property type="protein sequence ID" value="RDW16677.1"/>
    <property type="molecule type" value="Genomic_DNA"/>
</dbReference>
<evidence type="ECO:0000313" key="1">
    <source>
        <dbReference type="EMBL" id="RDW16677.1"/>
    </source>
</evidence>
<evidence type="ECO:0000313" key="2">
    <source>
        <dbReference type="Proteomes" id="UP000256520"/>
    </source>
</evidence>
<dbReference type="RefSeq" id="WP_115750432.1">
    <property type="nucleotide sequence ID" value="NZ_PIOD01000016.1"/>
</dbReference>